<keyword evidence="2" id="KW-0378">Hydrolase</keyword>
<gene>
    <name evidence="2" type="ORF">V5O49_08295</name>
</gene>
<dbReference type="Proteomes" id="UP001310387">
    <property type="component" value="Unassembled WGS sequence"/>
</dbReference>
<dbReference type="EMBL" id="JBAGLP010000117">
    <property type="protein sequence ID" value="MEG3615119.1"/>
    <property type="molecule type" value="Genomic_DNA"/>
</dbReference>
<organism evidence="2 3">
    <name type="scientific">Isoptericola haloaureus</name>
    <dbReference type="NCBI Taxonomy" id="1542902"/>
    <lineage>
        <taxon>Bacteria</taxon>
        <taxon>Bacillati</taxon>
        <taxon>Actinomycetota</taxon>
        <taxon>Actinomycetes</taxon>
        <taxon>Micrococcales</taxon>
        <taxon>Promicromonosporaceae</taxon>
        <taxon>Isoptericola</taxon>
    </lineage>
</organism>
<dbReference type="RefSeq" id="WP_332901811.1">
    <property type="nucleotide sequence ID" value="NZ_JBAGLP010000117.1"/>
</dbReference>
<sequence length="319" mass="34040">MREDTVATTWRRDDLLGAPFESTALGAATLVRSASAPARPRAVVLHVHGYNDYFFQDHLARALEERGHALVAVDLPGAGRSLVEGRVPHFVTDLRDQGPALTAAVGAARELAGGAPVVLHAHSTGGLLAALWAHAHRGRGEIDALALDSPFLDLHASWLQRTLGTWVLDAVGPWSPTAVLSATPSVYATHQLAAHGGRWEFDVRLKKPGGEPVRAGWLRAVRRGQARVARGLAIDVPVLVARSDRSGPDSVANPDLDVQDTVLDVAQIARLAPRLGDRVDMLTVPGGVHDLLLSREEPRLRYLTGLMGWIDDVVAGSGA</sequence>
<feature type="domain" description="Serine aminopeptidase S33" evidence="1">
    <location>
        <begin position="39"/>
        <end position="244"/>
    </location>
</feature>
<evidence type="ECO:0000313" key="2">
    <source>
        <dbReference type="EMBL" id="MEG3615119.1"/>
    </source>
</evidence>
<keyword evidence="3" id="KW-1185">Reference proteome</keyword>
<evidence type="ECO:0000259" key="1">
    <source>
        <dbReference type="Pfam" id="PF12146"/>
    </source>
</evidence>
<reference evidence="2" key="1">
    <citation type="journal article" date="2024" name="Antonie Van Leeuwenhoek">
        <title>Isoptericola haloaureus sp. nov., a dimorphic actinobacterium isolated from mangrove sediments of southeast India, implicating biosaline agricultural significance through nitrogen fixation and salt tolerance genes.</title>
        <authorList>
            <person name="Prathaban M."/>
            <person name="Prathiviraj R."/>
            <person name="Ravichandran M."/>
            <person name="Natarajan S.D."/>
            <person name="Sobanaa M."/>
            <person name="Hari Krishna Kumar S."/>
            <person name="Chandrasekar V."/>
            <person name="Selvin J."/>
        </authorList>
    </citation>
    <scope>NUCLEOTIDE SEQUENCE</scope>
    <source>
        <strain evidence="2">MP1014</strain>
    </source>
</reference>
<comment type="caution">
    <text evidence="2">The sequence shown here is derived from an EMBL/GenBank/DDBJ whole genome shotgun (WGS) entry which is preliminary data.</text>
</comment>
<reference evidence="2" key="2">
    <citation type="submission" date="2024-02" db="EMBL/GenBank/DDBJ databases">
        <authorList>
            <person name="Prathaban M."/>
            <person name="Mythili R."/>
            <person name="Sharmila Devi N."/>
            <person name="Sobanaa M."/>
            <person name="Prathiviraj R."/>
            <person name="Selvin J."/>
        </authorList>
    </citation>
    <scope>NUCLEOTIDE SEQUENCE</scope>
    <source>
        <strain evidence="2">MP1014</strain>
    </source>
</reference>
<dbReference type="GO" id="GO:0016787">
    <property type="term" value="F:hydrolase activity"/>
    <property type="evidence" value="ECO:0007669"/>
    <property type="project" value="UniProtKB-KW"/>
</dbReference>
<proteinExistence type="predicted"/>
<dbReference type="InterPro" id="IPR029058">
    <property type="entry name" value="AB_hydrolase_fold"/>
</dbReference>
<dbReference type="Gene3D" id="3.40.50.1820">
    <property type="entry name" value="alpha/beta hydrolase"/>
    <property type="match status" value="1"/>
</dbReference>
<dbReference type="InterPro" id="IPR051044">
    <property type="entry name" value="MAG_DAG_Lipase"/>
</dbReference>
<accession>A0ABU7Z6T0</accession>
<dbReference type="Pfam" id="PF12146">
    <property type="entry name" value="Hydrolase_4"/>
    <property type="match status" value="1"/>
</dbReference>
<name>A0ABU7Z6T0_9MICO</name>
<dbReference type="PANTHER" id="PTHR11614">
    <property type="entry name" value="PHOSPHOLIPASE-RELATED"/>
    <property type="match status" value="1"/>
</dbReference>
<evidence type="ECO:0000313" key="3">
    <source>
        <dbReference type="Proteomes" id="UP001310387"/>
    </source>
</evidence>
<protein>
    <submittedName>
        <fullName evidence="2">Alpha/beta hydrolase</fullName>
    </submittedName>
</protein>
<dbReference type="SUPFAM" id="SSF53474">
    <property type="entry name" value="alpha/beta-Hydrolases"/>
    <property type="match status" value="1"/>
</dbReference>
<dbReference type="InterPro" id="IPR022742">
    <property type="entry name" value="Hydrolase_4"/>
</dbReference>